<reference evidence="1 2" key="1">
    <citation type="submission" date="2017-05" db="EMBL/GenBank/DDBJ databases">
        <authorList>
            <person name="Song R."/>
            <person name="Chenine A.L."/>
            <person name="Ruprecht R.M."/>
        </authorList>
    </citation>
    <scope>NUCLEOTIDE SEQUENCE [LARGE SCALE GENOMIC DNA]</scope>
    <source>
        <strain evidence="1 2">CECT 8489</strain>
    </source>
</reference>
<evidence type="ECO:0000313" key="1">
    <source>
        <dbReference type="EMBL" id="SMX24211.1"/>
    </source>
</evidence>
<proteinExistence type="predicted"/>
<evidence type="ECO:0000313" key="2">
    <source>
        <dbReference type="Proteomes" id="UP000201838"/>
    </source>
</evidence>
<protein>
    <recommendedName>
        <fullName evidence="3">DUF3572 domain-containing protein</fullName>
    </recommendedName>
</protein>
<accession>A0A238J1M0</accession>
<evidence type="ECO:0008006" key="3">
    <source>
        <dbReference type="Google" id="ProtNLM"/>
    </source>
</evidence>
<dbReference type="RefSeq" id="WP_093974167.1">
    <property type="nucleotide sequence ID" value="NZ_FXXQ01000007.1"/>
</dbReference>
<name>A0A238J1M0_9RHOB</name>
<dbReference type="Pfam" id="PF12096">
    <property type="entry name" value="DUF3572"/>
    <property type="match status" value="1"/>
</dbReference>
<keyword evidence="2" id="KW-1185">Reference proteome</keyword>
<dbReference type="OrthoDB" id="7356934at2"/>
<dbReference type="InterPro" id="IPR021955">
    <property type="entry name" value="DUF3572"/>
</dbReference>
<sequence length="95" mass="10175">MTPLARDSAEVLAIEALVWLTTDDELLPVFLGSTGAGIDDIRARAQDPEFLASVLDFILMDDAWVGAFCGANNYAMDFPMRARAALPGGAAVNWT</sequence>
<dbReference type="EMBL" id="FXXQ01000007">
    <property type="protein sequence ID" value="SMX24211.1"/>
    <property type="molecule type" value="Genomic_DNA"/>
</dbReference>
<gene>
    <name evidence="1" type="ORF">BOA8489_02334</name>
</gene>
<dbReference type="Proteomes" id="UP000201838">
    <property type="component" value="Unassembled WGS sequence"/>
</dbReference>
<organism evidence="1 2">
    <name type="scientific">Boseongicola aestuarii</name>
    <dbReference type="NCBI Taxonomy" id="1470561"/>
    <lineage>
        <taxon>Bacteria</taxon>
        <taxon>Pseudomonadati</taxon>
        <taxon>Pseudomonadota</taxon>
        <taxon>Alphaproteobacteria</taxon>
        <taxon>Rhodobacterales</taxon>
        <taxon>Paracoccaceae</taxon>
        <taxon>Boseongicola</taxon>
    </lineage>
</organism>
<dbReference type="AlphaFoldDB" id="A0A238J1M0"/>